<evidence type="ECO:0000313" key="2">
    <source>
        <dbReference type="EMBL" id="WNC73124.1"/>
    </source>
</evidence>
<organism evidence="2 3">
    <name type="scientific">Thalassotalea psychrophila</name>
    <dbReference type="NCBI Taxonomy" id="3065647"/>
    <lineage>
        <taxon>Bacteria</taxon>
        <taxon>Pseudomonadati</taxon>
        <taxon>Pseudomonadota</taxon>
        <taxon>Gammaproteobacteria</taxon>
        <taxon>Alteromonadales</taxon>
        <taxon>Colwelliaceae</taxon>
        <taxon>Thalassotalea</taxon>
    </lineage>
</organism>
<dbReference type="Proteomes" id="UP001258994">
    <property type="component" value="Chromosome"/>
</dbReference>
<protein>
    <submittedName>
        <fullName evidence="2">YrbL family protein</fullName>
    </submittedName>
</protein>
<name>A0ABY9TW99_9GAMM</name>
<accession>A0ABY9TW99</accession>
<evidence type="ECO:0000259" key="1">
    <source>
        <dbReference type="PROSITE" id="PS50011"/>
    </source>
</evidence>
<dbReference type="InterPro" id="IPR000719">
    <property type="entry name" value="Prot_kinase_dom"/>
</dbReference>
<dbReference type="InterPro" id="IPR019647">
    <property type="entry name" value="PhoP_reg_network_YrbL"/>
</dbReference>
<dbReference type="RefSeq" id="WP_348392236.1">
    <property type="nucleotide sequence ID" value="NZ_CP134145.1"/>
</dbReference>
<dbReference type="PROSITE" id="PS50011">
    <property type="entry name" value="PROTEIN_KINASE_DOM"/>
    <property type="match status" value="1"/>
</dbReference>
<keyword evidence="3" id="KW-1185">Reference proteome</keyword>
<reference evidence="3" key="1">
    <citation type="submission" date="2023-09" db="EMBL/GenBank/DDBJ databases">
        <authorList>
            <person name="Li S."/>
            <person name="Li X."/>
            <person name="Zhang C."/>
            <person name="Zhao Z."/>
        </authorList>
    </citation>
    <scope>NUCLEOTIDE SEQUENCE [LARGE SCALE GENOMIC DNA]</scope>
    <source>
        <strain evidence="3">SQ149</strain>
    </source>
</reference>
<dbReference type="Pfam" id="PF10707">
    <property type="entry name" value="YrbL-PhoP_reg"/>
    <property type="match status" value="1"/>
</dbReference>
<dbReference type="EMBL" id="CP134145">
    <property type="protein sequence ID" value="WNC73124.1"/>
    <property type="molecule type" value="Genomic_DNA"/>
</dbReference>
<sequence length="198" mass="23602">MIELDNTLLVGKGAFRECYRHPDNNGLCVKVLFRQDIYQKAIRREIEYYERLIKRNVDFSMLSRYYSATETNIGRAHVYELICDSDGQVSQSLEYYLQSEELSKKYFEIILMCLKNLKEYLIKQKILTLTLYPRNLVLQLVDEPKLVIIDDIGNTEFIRFSEFISYLAIKKVNRKWGRFVEFLQINYPNNPLIDKIED</sequence>
<gene>
    <name evidence="2" type="ORF">RGQ13_03825</name>
</gene>
<evidence type="ECO:0000313" key="3">
    <source>
        <dbReference type="Proteomes" id="UP001258994"/>
    </source>
</evidence>
<proteinExistence type="predicted"/>
<feature type="domain" description="Protein kinase" evidence="1">
    <location>
        <begin position="4"/>
        <end position="198"/>
    </location>
</feature>